<evidence type="ECO:0000313" key="2">
    <source>
        <dbReference type="Proteomes" id="UP000484076"/>
    </source>
</evidence>
<protein>
    <submittedName>
        <fullName evidence="1">Uncharacterized protein</fullName>
    </submittedName>
</protein>
<organism evidence="1 2">
    <name type="scientific">Fertoeibacter niger</name>
    <dbReference type="NCBI Taxonomy" id="2656921"/>
    <lineage>
        <taxon>Bacteria</taxon>
        <taxon>Pseudomonadati</taxon>
        <taxon>Pseudomonadota</taxon>
        <taxon>Alphaproteobacteria</taxon>
        <taxon>Rhodobacterales</taxon>
        <taxon>Paracoccaceae</taxon>
        <taxon>Fertoeibacter</taxon>
    </lineage>
</organism>
<sequence>MTREEAEDIARSINVAREAMAHSAEALKGIALVQAVLEDVVTSAADMTKADFGQLCRPANADQAAKLPRPEGTWDE</sequence>
<dbReference type="Proteomes" id="UP000484076">
    <property type="component" value="Unassembled WGS sequence"/>
</dbReference>
<accession>A0A8X8GS99</accession>
<reference evidence="1" key="1">
    <citation type="submission" date="2020-05" db="EMBL/GenBank/DDBJ databases">
        <title>Fertoebacter nigrum gen. nov., sp. nov., a new member of the family Rhodobacteraceae.</title>
        <authorList>
            <person name="Szuroczki S."/>
            <person name="Abbaszade G."/>
            <person name="Buni D."/>
            <person name="Schumann P."/>
            <person name="Toth E."/>
        </authorList>
    </citation>
    <scope>NUCLEOTIDE SEQUENCE</scope>
    <source>
        <strain evidence="1">RG-N-1a</strain>
    </source>
</reference>
<evidence type="ECO:0000313" key="1">
    <source>
        <dbReference type="EMBL" id="NUB43419.1"/>
    </source>
</evidence>
<proteinExistence type="predicted"/>
<comment type="caution">
    <text evidence="1">The sequence shown here is derived from an EMBL/GenBank/DDBJ whole genome shotgun (WGS) entry which is preliminary data.</text>
</comment>
<name>A0A8X8GS99_9RHOB</name>
<gene>
    <name evidence="1" type="ORF">GEU84_003395</name>
</gene>
<dbReference type="AlphaFoldDB" id="A0A8X8GS99"/>
<keyword evidence="2" id="KW-1185">Reference proteome</keyword>
<dbReference type="RefSeq" id="WP_152824493.1">
    <property type="nucleotide sequence ID" value="NZ_WHUT02000002.1"/>
</dbReference>
<dbReference type="EMBL" id="WHUT02000002">
    <property type="protein sequence ID" value="NUB43419.1"/>
    <property type="molecule type" value="Genomic_DNA"/>
</dbReference>